<keyword evidence="2" id="KW-1185">Reference proteome</keyword>
<organism evidence="1 2">
    <name type="scientific">Bugula neritina</name>
    <name type="common">Brown bryozoan</name>
    <name type="synonym">Sertularia neritina</name>
    <dbReference type="NCBI Taxonomy" id="10212"/>
    <lineage>
        <taxon>Eukaryota</taxon>
        <taxon>Metazoa</taxon>
        <taxon>Spiralia</taxon>
        <taxon>Lophotrochozoa</taxon>
        <taxon>Bryozoa</taxon>
        <taxon>Gymnolaemata</taxon>
        <taxon>Cheilostomatida</taxon>
        <taxon>Flustrina</taxon>
        <taxon>Buguloidea</taxon>
        <taxon>Bugulidae</taxon>
        <taxon>Bugula</taxon>
    </lineage>
</organism>
<evidence type="ECO:0000313" key="1">
    <source>
        <dbReference type="EMBL" id="KAF6017947.1"/>
    </source>
</evidence>
<gene>
    <name evidence="1" type="ORF">EB796_023757</name>
</gene>
<sequence length="109" mass="11848">MARRMLKVIQVSPTNQTHCYSTRITCCQQVAAEEEADLAVVAAAEVDLVAVVAAEGVDSLPEVVDFLPEVDVAVSHEGVVVVTLPGVEADTEYRTRQFTKSYFVYSNCP</sequence>
<reference evidence="1" key="1">
    <citation type="submission" date="2020-06" db="EMBL/GenBank/DDBJ databases">
        <title>Draft genome of Bugula neritina, a colonial animal packing powerful symbionts and potential medicines.</title>
        <authorList>
            <person name="Rayko M."/>
        </authorList>
    </citation>
    <scope>NUCLEOTIDE SEQUENCE [LARGE SCALE GENOMIC DNA]</scope>
    <source>
        <strain evidence="1">Kwan_BN1</strain>
    </source>
</reference>
<accession>A0A7J7IWL7</accession>
<dbReference type="AlphaFoldDB" id="A0A7J7IWL7"/>
<proteinExistence type="predicted"/>
<evidence type="ECO:0000313" key="2">
    <source>
        <dbReference type="Proteomes" id="UP000593567"/>
    </source>
</evidence>
<dbReference type="Proteomes" id="UP000593567">
    <property type="component" value="Unassembled WGS sequence"/>
</dbReference>
<protein>
    <submittedName>
        <fullName evidence="1">Uncharacterized protein</fullName>
    </submittedName>
</protein>
<name>A0A7J7IWL7_BUGNE</name>
<dbReference type="EMBL" id="VXIV02003350">
    <property type="protein sequence ID" value="KAF6017947.1"/>
    <property type="molecule type" value="Genomic_DNA"/>
</dbReference>
<comment type="caution">
    <text evidence="1">The sequence shown here is derived from an EMBL/GenBank/DDBJ whole genome shotgun (WGS) entry which is preliminary data.</text>
</comment>